<keyword evidence="2" id="KW-1185">Reference proteome</keyword>
<organism evidence="1 2">
    <name type="scientific">Solibaculum mannosilyticum</name>
    <dbReference type="NCBI Taxonomy" id="2780922"/>
    <lineage>
        <taxon>Bacteria</taxon>
        <taxon>Bacillati</taxon>
        <taxon>Bacillota</taxon>
        <taxon>Clostridia</taxon>
        <taxon>Eubacteriales</taxon>
        <taxon>Oscillospiraceae</taxon>
        <taxon>Solibaculum</taxon>
    </lineage>
</organism>
<evidence type="ECO:0000313" key="2">
    <source>
        <dbReference type="Proteomes" id="UP000593890"/>
    </source>
</evidence>
<dbReference type="KEGG" id="sman:C12CBH8_04320"/>
<protein>
    <submittedName>
        <fullName evidence="1">Uncharacterized protein</fullName>
    </submittedName>
</protein>
<gene>
    <name evidence="1" type="ORF">C12CBH8_04320</name>
</gene>
<dbReference type="Proteomes" id="UP000593890">
    <property type="component" value="Chromosome"/>
</dbReference>
<dbReference type="RefSeq" id="WP_215533437.1">
    <property type="nucleotide sequence ID" value="NZ_AP023321.1"/>
</dbReference>
<dbReference type="EMBL" id="AP023321">
    <property type="protein sequence ID" value="BCI59793.1"/>
    <property type="molecule type" value="Genomic_DNA"/>
</dbReference>
<dbReference type="AlphaFoldDB" id="A0A7I8D3I6"/>
<evidence type="ECO:0000313" key="1">
    <source>
        <dbReference type="EMBL" id="BCI59793.1"/>
    </source>
</evidence>
<proteinExistence type="predicted"/>
<sequence>MYHPHLAILVRQKIIRFPSVPYALDAIGPSTPEEKHLPAFTWDVPVKSE</sequence>
<name>A0A7I8D3I6_9FIRM</name>
<accession>A0A7I8D3I6</accession>
<reference evidence="2" key="1">
    <citation type="submission" date="2020-07" db="EMBL/GenBank/DDBJ databases">
        <title>Complete genome sequencing of Clostridia bacterium strain 12CBH8.</title>
        <authorList>
            <person name="Sakamoto M."/>
            <person name="Murakami T."/>
            <person name="Mori H."/>
        </authorList>
    </citation>
    <scope>NUCLEOTIDE SEQUENCE [LARGE SCALE GENOMIC DNA]</scope>
    <source>
        <strain evidence="2">12CBH8</strain>
    </source>
</reference>